<feature type="transmembrane region" description="Helical" evidence="8">
    <location>
        <begin position="95"/>
        <end position="118"/>
    </location>
</feature>
<dbReference type="Pfam" id="PF01032">
    <property type="entry name" value="FecCD"/>
    <property type="match status" value="1"/>
</dbReference>
<dbReference type="SUPFAM" id="SSF81345">
    <property type="entry name" value="ABC transporter involved in vitamin B12 uptake, BtuC"/>
    <property type="match status" value="1"/>
</dbReference>
<keyword evidence="4" id="KW-1003">Cell membrane</keyword>
<keyword evidence="7 8" id="KW-0472">Membrane</keyword>
<keyword evidence="6 8" id="KW-1133">Transmembrane helix</keyword>
<accession>A0A5B8J9R3</accession>
<keyword evidence="10" id="KW-1185">Reference proteome</keyword>
<dbReference type="GO" id="GO:0022857">
    <property type="term" value="F:transmembrane transporter activity"/>
    <property type="evidence" value="ECO:0007669"/>
    <property type="project" value="InterPro"/>
</dbReference>
<dbReference type="GO" id="GO:0005886">
    <property type="term" value="C:plasma membrane"/>
    <property type="evidence" value="ECO:0007669"/>
    <property type="project" value="UniProtKB-SubCell"/>
</dbReference>
<dbReference type="PANTHER" id="PTHR30472">
    <property type="entry name" value="FERRIC ENTEROBACTIN TRANSPORT SYSTEM PERMEASE PROTEIN"/>
    <property type="match status" value="1"/>
</dbReference>
<dbReference type="CDD" id="cd06550">
    <property type="entry name" value="TM_ABC_iron-siderophores_like"/>
    <property type="match status" value="1"/>
</dbReference>
<geneLocation type="plasmid" evidence="9 10">
    <name>unnamed3</name>
</geneLocation>
<dbReference type="Proteomes" id="UP000318483">
    <property type="component" value="Plasmid unnamed3"/>
</dbReference>
<dbReference type="FunFam" id="1.10.3470.10:FF:000001">
    <property type="entry name" value="Vitamin B12 ABC transporter permease BtuC"/>
    <property type="match status" value="1"/>
</dbReference>
<feature type="transmembrane region" description="Helical" evidence="8">
    <location>
        <begin position="19"/>
        <end position="40"/>
    </location>
</feature>
<organism evidence="9 10">
    <name type="scientific">Qingshengfaniella alkalisoli</name>
    <dbReference type="NCBI Taxonomy" id="2599296"/>
    <lineage>
        <taxon>Bacteria</taxon>
        <taxon>Pseudomonadati</taxon>
        <taxon>Pseudomonadota</taxon>
        <taxon>Alphaproteobacteria</taxon>
        <taxon>Rhodobacterales</taxon>
        <taxon>Paracoccaceae</taxon>
        <taxon>Qingshengfaniella</taxon>
    </lineage>
</organism>
<comment type="similarity">
    <text evidence="2">Belongs to the binding-protein-dependent transport system permease family. FecCD subfamily.</text>
</comment>
<sequence length="346" mass="35797">MTNVLTNNQPARRTDTFPLAALAALLSVLIVLGIGIGSSFMPPDRVLAALLRQSDGPDQVIVWTLRLPRVALAALAGACLALAGTILQRVTRNPLAAPSILGITDGAAVGVVAFLWTFSDESNNLTVSVHWLPLAAVTGAAVFTVIVATLTFADSRSDPTRLILYGVAIGALAKAAVTIMMILGPVYRASQALTWLTGSVGAAHWTDVWTVASVLALSVPLLWLAVLPLTQLQLDPDSARSTGLSLGRSQTSLIGLAVLLTAAAVAFVGAIGFVGLIAPHLARRIIAGRGAPFLIASATLGACLVLAADIIARIAIPPLELPAGALTALFGAPLFLYLLLLRRRPA</sequence>
<dbReference type="KEGG" id="lit:FPZ52_15135"/>
<dbReference type="EMBL" id="CP042264">
    <property type="protein sequence ID" value="QDY71047.1"/>
    <property type="molecule type" value="Genomic_DNA"/>
</dbReference>
<dbReference type="GO" id="GO:0033214">
    <property type="term" value="P:siderophore-iron import into cell"/>
    <property type="evidence" value="ECO:0007669"/>
    <property type="project" value="TreeGrafter"/>
</dbReference>
<reference evidence="9 10" key="1">
    <citation type="submission" date="2019-07" db="EMBL/GenBank/DDBJ databases">
        <title>Litoreibacter alkalisoli sp. nov., isolated from saline-alkaline soil.</title>
        <authorList>
            <person name="Wang S."/>
            <person name="Xu L."/>
            <person name="Xing Y.-T."/>
            <person name="Sun J.-Q."/>
        </authorList>
    </citation>
    <scope>NUCLEOTIDE SEQUENCE [LARGE SCALE GENOMIC DNA]</scope>
    <source>
        <strain evidence="9 10">LN3S51</strain>
        <plasmid evidence="9 10">unnamed3</plasmid>
    </source>
</reference>
<evidence type="ECO:0000313" key="10">
    <source>
        <dbReference type="Proteomes" id="UP000318483"/>
    </source>
</evidence>
<proteinExistence type="inferred from homology"/>
<name>A0A5B8J9R3_9RHOB</name>
<dbReference type="OrthoDB" id="9811975at2"/>
<evidence type="ECO:0000256" key="6">
    <source>
        <dbReference type="ARBA" id="ARBA00022989"/>
    </source>
</evidence>
<gene>
    <name evidence="9" type="ORF">FPZ52_15135</name>
</gene>
<evidence type="ECO:0000256" key="8">
    <source>
        <dbReference type="SAM" id="Phobius"/>
    </source>
</evidence>
<evidence type="ECO:0000256" key="1">
    <source>
        <dbReference type="ARBA" id="ARBA00004651"/>
    </source>
</evidence>
<dbReference type="InterPro" id="IPR037294">
    <property type="entry name" value="ABC_BtuC-like"/>
</dbReference>
<feature type="transmembrane region" description="Helical" evidence="8">
    <location>
        <begin position="290"/>
        <end position="312"/>
    </location>
</feature>
<dbReference type="RefSeq" id="WP_146366463.1">
    <property type="nucleotide sequence ID" value="NZ_CP042264.1"/>
</dbReference>
<keyword evidence="9" id="KW-0614">Plasmid</keyword>
<evidence type="ECO:0000256" key="3">
    <source>
        <dbReference type="ARBA" id="ARBA00022448"/>
    </source>
</evidence>
<dbReference type="AlphaFoldDB" id="A0A5B8J9R3"/>
<keyword evidence="3" id="KW-0813">Transport</keyword>
<feature type="transmembrane region" description="Helical" evidence="8">
    <location>
        <begin position="162"/>
        <end position="188"/>
    </location>
</feature>
<evidence type="ECO:0000313" key="9">
    <source>
        <dbReference type="EMBL" id="QDY71047.1"/>
    </source>
</evidence>
<evidence type="ECO:0000256" key="7">
    <source>
        <dbReference type="ARBA" id="ARBA00023136"/>
    </source>
</evidence>
<dbReference type="Gene3D" id="1.10.3470.10">
    <property type="entry name" value="ABC transporter involved in vitamin B12 uptake, BtuC"/>
    <property type="match status" value="1"/>
</dbReference>
<evidence type="ECO:0000256" key="2">
    <source>
        <dbReference type="ARBA" id="ARBA00007935"/>
    </source>
</evidence>
<dbReference type="PANTHER" id="PTHR30472:SF24">
    <property type="entry name" value="FERRIC ENTEROBACTIN TRANSPORT SYSTEM PERMEASE PROTEIN FEPG"/>
    <property type="match status" value="1"/>
</dbReference>
<feature type="transmembrane region" description="Helical" evidence="8">
    <location>
        <begin position="319"/>
        <end position="340"/>
    </location>
</feature>
<feature type="transmembrane region" description="Helical" evidence="8">
    <location>
        <begin position="60"/>
        <end position="83"/>
    </location>
</feature>
<feature type="transmembrane region" description="Helical" evidence="8">
    <location>
        <begin position="253"/>
        <end position="278"/>
    </location>
</feature>
<keyword evidence="5 8" id="KW-0812">Transmembrane</keyword>
<comment type="subcellular location">
    <subcellularLocation>
        <location evidence="1">Cell membrane</location>
        <topology evidence="1">Multi-pass membrane protein</topology>
    </subcellularLocation>
</comment>
<feature type="transmembrane region" description="Helical" evidence="8">
    <location>
        <begin position="130"/>
        <end position="150"/>
    </location>
</feature>
<evidence type="ECO:0000256" key="5">
    <source>
        <dbReference type="ARBA" id="ARBA00022692"/>
    </source>
</evidence>
<dbReference type="InterPro" id="IPR000522">
    <property type="entry name" value="ABC_transptr_permease_BtuC"/>
</dbReference>
<protein>
    <submittedName>
        <fullName evidence="9">Iron ABC transporter permease</fullName>
    </submittedName>
</protein>
<evidence type="ECO:0000256" key="4">
    <source>
        <dbReference type="ARBA" id="ARBA00022475"/>
    </source>
</evidence>